<organism evidence="2 3">
    <name type="scientific">Frankia canadensis</name>
    <dbReference type="NCBI Taxonomy" id="1836972"/>
    <lineage>
        <taxon>Bacteria</taxon>
        <taxon>Bacillati</taxon>
        <taxon>Actinomycetota</taxon>
        <taxon>Actinomycetes</taxon>
        <taxon>Frankiales</taxon>
        <taxon>Frankiaceae</taxon>
        <taxon>Frankia</taxon>
    </lineage>
</organism>
<keyword evidence="3" id="KW-1185">Reference proteome</keyword>
<proteinExistence type="predicted"/>
<dbReference type="EMBL" id="FZMO01000061">
    <property type="protein sequence ID" value="SNQ46753.1"/>
    <property type="molecule type" value="Genomic_DNA"/>
</dbReference>
<evidence type="ECO:0000256" key="1">
    <source>
        <dbReference type="SAM" id="MobiDB-lite"/>
    </source>
</evidence>
<evidence type="ECO:0000313" key="2">
    <source>
        <dbReference type="EMBL" id="SNQ46753.1"/>
    </source>
</evidence>
<gene>
    <name evidence="2" type="ORF">FRACA_1530015</name>
</gene>
<dbReference type="Proteomes" id="UP000234331">
    <property type="component" value="Unassembled WGS sequence"/>
</dbReference>
<name>A0A2I2KM65_9ACTN</name>
<reference evidence="2 3" key="1">
    <citation type="submission" date="2017-06" db="EMBL/GenBank/DDBJ databases">
        <authorList>
            <person name="Kim H.J."/>
            <person name="Triplett B.A."/>
        </authorList>
    </citation>
    <scope>NUCLEOTIDE SEQUENCE [LARGE SCALE GENOMIC DNA]</scope>
    <source>
        <strain evidence="2">FRACA_ARgP5</strain>
    </source>
</reference>
<protein>
    <submittedName>
        <fullName evidence="2">Uncharacterized protein</fullName>
    </submittedName>
</protein>
<feature type="compositionally biased region" description="Low complexity" evidence="1">
    <location>
        <begin position="1"/>
        <end position="14"/>
    </location>
</feature>
<accession>A0A2I2KM65</accession>
<dbReference type="AlphaFoldDB" id="A0A2I2KM65"/>
<feature type="region of interest" description="Disordered" evidence="1">
    <location>
        <begin position="1"/>
        <end position="32"/>
    </location>
</feature>
<evidence type="ECO:0000313" key="3">
    <source>
        <dbReference type="Proteomes" id="UP000234331"/>
    </source>
</evidence>
<sequence>MGPAGPRSAGPRSAGGRRGADRTGVIAGATVPGREGTFTDAARALGMNTDGRERVVVTAAGGLSSSRECLGL</sequence>